<dbReference type="RefSeq" id="WP_237099962.1">
    <property type="nucleotide sequence ID" value="NZ_AP025343.1"/>
</dbReference>
<dbReference type="SUPFAM" id="SSF55729">
    <property type="entry name" value="Acyl-CoA N-acyltransferases (Nat)"/>
    <property type="match status" value="1"/>
</dbReference>
<dbReference type="CDD" id="cd04301">
    <property type="entry name" value="NAT_SF"/>
    <property type="match status" value="1"/>
</dbReference>
<reference evidence="2 3" key="1">
    <citation type="submission" date="2021-03" db="EMBL/GenBank/DDBJ databases">
        <title>Antimicrobial resistance genes in bacteria isolated from Japanese honey, and their potential for conferring macrolide and lincosamide resistance in the American foulbrood pathogen Paenibacillus larvae.</title>
        <authorList>
            <person name="Okamoto M."/>
            <person name="Kumagai M."/>
            <person name="Kanamori H."/>
            <person name="Takamatsu D."/>
        </authorList>
    </citation>
    <scope>NUCLEOTIDE SEQUENCE [LARGE SCALE GENOMIC DNA]</scope>
    <source>
        <strain evidence="2 3">J34TS1</strain>
    </source>
</reference>
<comment type="caution">
    <text evidence="2">The sequence shown here is derived from an EMBL/GenBank/DDBJ whole genome shotgun (WGS) entry which is preliminary data.</text>
</comment>
<dbReference type="PROSITE" id="PS51186">
    <property type="entry name" value="GNAT"/>
    <property type="match status" value="1"/>
</dbReference>
<dbReference type="InterPro" id="IPR016181">
    <property type="entry name" value="Acyl_CoA_acyltransferase"/>
</dbReference>
<evidence type="ECO:0000313" key="3">
    <source>
        <dbReference type="Proteomes" id="UP000682811"/>
    </source>
</evidence>
<keyword evidence="3" id="KW-1185">Reference proteome</keyword>
<name>A0A920CTL0_9BACL</name>
<evidence type="ECO:0000259" key="1">
    <source>
        <dbReference type="PROSITE" id="PS51186"/>
    </source>
</evidence>
<dbReference type="GO" id="GO:0016747">
    <property type="term" value="F:acyltransferase activity, transferring groups other than amino-acyl groups"/>
    <property type="evidence" value="ECO:0007669"/>
    <property type="project" value="InterPro"/>
</dbReference>
<accession>A0A920CTL0</accession>
<sequence>MALNSHYVLDNEIEIVKADLKEFAIHYTIYRENIFFRQSWERRISIFAEDAPCYWITFKNRRIGGVCIEPNLLSSFFLETPFQDILRVLIPLKKFLIHCSDPSKPIEAFGILPYETEHFLRLGFLPSESRRVMIRPTEIFEPQEWGEEFEAVAPGMDQIDRIAEMLHESYSDIDRIGYPGDNTIDSQRTALEYYFVHNQDEILKSASTIIYDKQHNNIVAVCLISLWEDLPLVSNIAVMPQYRSRQLATKLLKKAVTVLKEKYDVIRLFVTIGNSAEALYYRLGFYPGLEQTTFHLPLRDRSF</sequence>
<organism evidence="2 3">
    <name type="scientific">Paenibacillus azoreducens</name>
    <dbReference type="NCBI Taxonomy" id="116718"/>
    <lineage>
        <taxon>Bacteria</taxon>
        <taxon>Bacillati</taxon>
        <taxon>Bacillota</taxon>
        <taxon>Bacilli</taxon>
        <taxon>Bacillales</taxon>
        <taxon>Paenibacillaceae</taxon>
        <taxon>Paenibacillus</taxon>
    </lineage>
</organism>
<dbReference type="Proteomes" id="UP000682811">
    <property type="component" value="Unassembled WGS sequence"/>
</dbReference>
<evidence type="ECO:0000313" key="2">
    <source>
        <dbReference type="EMBL" id="GIO50455.1"/>
    </source>
</evidence>
<dbReference type="Pfam" id="PF00583">
    <property type="entry name" value="Acetyltransf_1"/>
    <property type="match status" value="1"/>
</dbReference>
<dbReference type="InterPro" id="IPR000182">
    <property type="entry name" value="GNAT_dom"/>
</dbReference>
<dbReference type="AlphaFoldDB" id="A0A920CTL0"/>
<proteinExistence type="predicted"/>
<gene>
    <name evidence="2" type="ORF">J34TS1_52200</name>
</gene>
<dbReference type="Gene3D" id="3.40.630.30">
    <property type="match status" value="1"/>
</dbReference>
<feature type="domain" description="N-acetyltransferase" evidence="1">
    <location>
        <begin position="147"/>
        <end position="303"/>
    </location>
</feature>
<dbReference type="EMBL" id="BORT01000032">
    <property type="protein sequence ID" value="GIO50455.1"/>
    <property type="molecule type" value="Genomic_DNA"/>
</dbReference>
<protein>
    <recommendedName>
        <fullName evidence="1">N-acetyltransferase domain-containing protein</fullName>
    </recommendedName>
</protein>